<evidence type="ECO:0000313" key="3">
    <source>
        <dbReference type="Proteomes" id="UP000062833"/>
    </source>
</evidence>
<dbReference type="PATRIC" id="fig|656366.3.peg.327"/>
<keyword evidence="3" id="KW-1185">Reference proteome</keyword>
<reference evidence="3" key="1">
    <citation type="submission" date="2015-09" db="EMBL/GenBank/DDBJ databases">
        <title>Complete genome of Arthrobacter alpinus strain R3.8.</title>
        <authorList>
            <person name="See-Too W.S."/>
            <person name="Chan K.G."/>
        </authorList>
    </citation>
    <scope>NUCLEOTIDE SEQUENCE [LARGE SCALE GENOMIC DNA]</scope>
    <source>
        <strain evidence="3">R3.8</strain>
    </source>
</reference>
<dbReference type="PROSITE" id="PS51257">
    <property type="entry name" value="PROKAR_LIPOPROTEIN"/>
    <property type="match status" value="1"/>
</dbReference>
<dbReference type="OrthoDB" id="8663148at2"/>
<gene>
    <name evidence="2" type="ORF">AOC05_01455</name>
</gene>
<evidence type="ECO:0000256" key="1">
    <source>
        <dbReference type="SAM" id="SignalP"/>
    </source>
</evidence>
<proteinExistence type="predicted"/>
<dbReference type="InterPro" id="IPR050490">
    <property type="entry name" value="Bact_solute-bd_prot1"/>
</dbReference>
<dbReference type="PANTHER" id="PTHR43649:SF14">
    <property type="entry name" value="BLR3389 PROTEIN"/>
    <property type="match status" value="1"/>
</dbReference>
<name>A0A0M3UFG9_9MICC</name>
<dbReference type="KEGG" id="aaq:AOC05_01455"/>
<keyword evidence="1" id="KW-0732">Signal</keyword>
<evidence type="ECO:0000313" key="2">
    <source>
        <dbReference type="EMBL" id="ALE91325.1"/>
    </source>
</evidence>
<dbReference type="Pfam" id="PF01547">
    <property type="entry name" value="SBP_bac_1"/>
    <property type="match status" value="1"/>
</dbReference>
<dbReference type="SUPFAM" id="SSF53850">
    <property type="entry name" value="Periplasmic binding protein-like II"/>
    <property type="match status" value="1"/>
</dbReference>
<sequence length="437" mass="46974">MSTKSRFTRTLAVLAGASLALTACGGGTDGPQAAEKQESSTLTYWSMWKEGEPQQKVIAGAIADFEKETGATVKVQWQGRSNVQKLVPALNTNNVPDIVDGPYAKLAPVLGDTGQALPLTDAYAAEIDGKKVSELIPAKYVKVSNIKDKDGQPWMLPYSLSSDGIWYDAAKHPELESAPPASWNDFIKVLDTYKAEGKVPLSADGDIAGYNSMWFTTALIRSSGTGAFAKVAADKTGAAWDAPAVLDAAKNVEQIAKGDYLVKGYNASKWPAQQQVWANGGAELLLNGSWIPTETSTYASEGFKFSSFPFPPVAGQPKSVRADFVGWAIPKKAENPKLALKLATFMLGKKYQDAYGTDAKVLPIRQDAATSPEIASVKKALDSAEEVYLQNDGVTAPGYVEKILWPINDELFLGKINASEFVAKMKAAQIGYWKDNS</sequence>
<dbReference type="Gene3D" id="3.40.190.10">
    <property type="entry name" value="Periplasmic binding protein-like II"/>
    <property type="match status" value="1"/>
</dbReference>
<feature type="chain" id="PRO_5038901258" evidence="1">
    <location>
        <begin position="26"/>
        <end position="437"/>
    </location>
</feature>
<accession>A0A0M3UFG9</accession>
<dbReference type="AlphaFoldDB" id="A0A0M3UFG9"/>
<dbReference type="PANTHER" id="PTHR43649">
    <property type="entry name" value="ARABINOSE-BINDING PROTEIN-RELATED"/>
    <property type="match status" value="1"/>
</dbReference>
<dbReference type="Proteomes" id="UP000062833">
    <property type="component" value="Chromosome"/>
</dbReference>
<feature type="signal peptide" evidence="1">
    <location>
        <begin position="1"/>
        <end position="25"/>
    </location>
</feature>
<dbReference type="EMBL" id="CP012677">
    <property type="protein sequence ID" value="ALE91325.1"/>
    <property type="molecule type" value="Genomic_DNA"/>
</dbReference>
<dbReference type="RefSeq" id="WP_062005052.1">
    <property type="nucleotide sequence ID" value="NZ_CP012677.1"/>
</dbReference>
<dbReference type="InterPro" id="IPR006059">
    <property type="entry name" value="SBP"/>
</dbReference>
<protein>
    <submittedName>
        <fullName evidence="2">ABC transporter substrate-binding protein</fullName>
    </submittedName>
</protein>
<organism evidence="2 3">
    <name type="scientific">Arthrobacter alpinus</name>
    <dbReference type="NCBI Taxonomy" id="656366"/>
    <lineage>
        <taxon>Bacteria</taxon>
        <taxon>Bacillati</taxon>
        <taxon>Actinomycetota</taxon>
        <taxon>Actinomycetes</taxon>
        <taxon>Micrococcales</taxon>
        <taxon>Micrococcaceae</taxon>
        <taxon>Arthrobacter</taxon>
    </lineage>
</organism>